<dbReference type="EMBL" id="SHLI01000001">
    <property type="protein sequence ID" value="RZU98709.1"/>
    <property type="molecule type" value="Genomic_DNA"/>
</dbReference>
<dbReference type="RefSeq" id="WP_130502999.1">
    <property type="nucleotide sequence ID" value="NZ_SHLI01000001.1"/>
</dbReference>
<feature type="domain" description="SpoVT-AbrB" evidence="2">
    <location>
        <begin position="1"/>
        <end position="43"/>
    </location>
</feature>
<keyword evidence="1" id="KW-0238">DNA-binding</keyword>
<evidence type="ECO:0000313" key="3">
    <source>
        <dbReference type="EMBL" id="RZU98709.1"/>
    </source>
</evidence>
<dbReference type="SUPFAM" id="SSF89447">
    <property type="entry name" value="AbrB/MazE/MraZ-like"/>
    <property type="match status" value="1"/>
</dbReference>
<keyword evidence="4" id="KW-1185">Reference proteome</keyword>
<name>A0A4Q8D080_9GAMM</name>
<dbReference type="InterPro" id="IPR007159">
    <property type="entry name" value="SpoVT-AbrB_dom"/>
</dbReference>
<evidence type="ECO:0000313" key="4">
    <source>
        <dbReference type="Proteomes" id="UP000292298"/>
    </source>
</evidence>
<dbReference type="Pfam" id="PF04014">
    <property type="entry name" value="MazE_antitoxin"/>
    <property type="match status" value="1"/>
</dbReference>
<protein>
    <submittedName>
        <fullName evidence="3">AbrB family looped-hinge helix DNA binding protein</fullName>
    </submittedName>
</protein>
<organism evidence="3 4">
    <name type="scientific">Spiribacter vilamensis</name>
    <dbReference type="NCBI Taxonomy" id="531306"/>
    <lineage>
        <taxon>Bacteria</taxon>
        <taxon>Pseudomonadati</taxon>
        <taxon>Pseudomonadota</taxon>
        <taxon>Gammaproteobacteria</taxon>
        <taxon>Chromatiales</taxon>
        <taxon>Ectothiorhodospiraceae</taxon>
        <taxon>Spiribacter</taxon>
    </lineage>
</organism>
<sequence length="82" mass="9136">MRVTSKGQITIPQDIRRLAGMPPGSEVEFQFRDGEVVLEKVEVDPVQQRQRIEATIRSVAGSATADPALRTDDILRMTRGED</sequence>
<gene>
    <name evidence="3" type="ORF">EV698_0968</name>
</gene>
<comment type="caution">
    <text evidence="3">The sequence shown here is derived from an EMBL/GenBank/DDBJ whole genome shotgun (WGS) entry which is preliminary data.</text>
</comment>
<dbReference type="AlphaFoldDB" id="A0A4Q8D080"/>
<evidence type="ECO:0000256" key="1">
    <source>
        <dbReference type="PROSITE-ProRule" id="PRU01076"/>
    </source>
</evidence>
<dbReference type="NCBIfam" id="TIGR01439">
    <property type="entry name" value="lp_hng_hel_AbrB"/>
    <property type="match status" value="1"/>
</dbReference>
<reference evidence="3 4" key="1">
    <citation type="submission" date="2019-02" db="EMBL/GenBank/DDBJ databases">
        <title>Genomic Encyclopedia of Type Strains, Phase IV (KMG-IV): sequencing the most valuable type-strain genomes for metagenomic binning, comparative biology and taxonomic classification.</title>
        <authorList>
            <person name="Goeker M."/>
        </authorList>
    </citation>
    <scope>NUCLEOTIDE SEQUENCE [LARGE SCALE GENOMIC DNA]</scope>
    <source>
        <strain evidence="3 4">DSM 21056</strain>
    </source>
</reference>
<dbReference type="InterPro" id="IPR037914">
    <property type="entry name" value="SpoVT-AbrB_sf"/>
</dbReference>
<proteinExistence type="predicted"/>
<dbReference type="PROSITE" id="PS51740">
    <property type="entry name" value="SPOVT_ABRB"/>
    <property type="match status" value="1"/>
</dbReference>
<evidence type="ECO:0000259" key="2">
    <source>
        <dbReference type="PROSITE" id="PS51740"/>
    </source>
</evidence>
<accession>A0A4Q8D080</accession>
<dbReference type="OrthoDB" id="9809003at2"/>
<dbReference type="GO" id="GO:0003677">
    <property type="term" value="F:DNA binding"/>
    <property type="evidence" value="ECO:0007669"/>
    <property type="project" value="UniProtKB-UniRule"/>
</dbReference>
<dbReference type="SMART" id="SM00966">
    <property type="entry name" value="SpoVT_AbrB"/>
    <property type="match status" value="1"/>
</dbReference>
<dbReference type="Proteomes" id="UP000292298">
    <property type="component" value="Unassembled WGS sequence"/>
</dbReference>
<dbReference type="Gene3D" id="2.10.260.10">
    <property type="match status" value="1"/>
</dbReference>